<protein>
    <recommendedName>
        <fullName evidence="2">Alpha-2-macroglobulin domain-containing protein</fullName>
    </recommendedName>
</protein>
<dbReference type="AlphaFoldDB" id="A0AAU7CJK1"/>
<dbReference type="RefSeq" id="WP_406697995.1">
    <property type="nucleotide sequence ID" value="NZ_CP155447.1"/>
</dbReference>
<gene>
    <name evidence="1" type="ORF">V5E97_03975</name>
</gene>
<sequence>MPRLRRHVRGQSFYVSGHVPGVGYSTWQIGAEGLGYLASLGITGDGDRVSLHNLRSLLDRQLIWTSREGPGGEGKPSPDPILDRLVSALEDWAGGGGGLRQLAEVVRIGGNNHLDRCFSNTLLDWLAGIAPGGSLLELLGLTEAAFADLAARRYAELDGEPLFGRLAQRGSILVPWRLAAIVGLVARQLRSSRELPEEWQAQPVLSYVFARLIGRDGPSHLPSGARTVSRRSPFITWDVDLQQVVAVLPAQHLAAGTTGLTWQVNGTDPIRPLVGDDPGTLAIQESTSGPLRPSEVYEVRIKFLGDPARVSERWVETLMTGLIPFVLFHPDGTLADLGRPEPLLAGEYLALVPPGAESVVRERCGLVALEQFPLAPICWPKWTGWRVRIEPGVDLEPYLFAEPGHSIAWELESPPEPPVTWLDALPVWLGRMPRVLLSDPCSFIGAVLEVSAESKGELQPSSRELVIGTDIPLSTASGRAAVDLDSATGLSNVYGRIRLTCRPPVLLDEPPLALGFVRLPEIQLRYVPDPDRPTSAIGVRLQAGGPGVVAGPDTRIVVDPDDPGAVMLRPANPESSPAVTACLLDGRGEVRVRVPVTRAALATAADGFLGWRVLPFDELDLSSIGLEDRLILEFHREPPTERGRLVSRIREHAELFVGDRSDGGGRASLFEIDLHRWRDGFGPRANGTLQIRGASGWIDVASLQTMLPQEPSESRPTTRAWWQQWVDELDRSIADGDVAAVEGMVRRCVDHSAWEAQSDAAADLLPVAVARATLATLAGPDAFARARAALAPLVNRPDLPEARIMDLALAFRPGLGTRGDDHWLHDDLERLMAELPDGRDRDLLLAEAYYRYACAASRPSPAYWDSCLELCDRFLRRPGTKHASSIADAVLIREFARLMRYDLQSSVDEPREDVLLSHAPWVQVAWFAIRYVREPRPRPRAYPDLPLLLDRAPTVLRTEDAEYLRAIVDHARGALLDEFRTPRVGVPFAGLLQARAALFAGDWGTARRQYDWLLEQSRTHGPYELLDLIAEERPPG</sequence>
<evidence type="ECO:0008006" key="2">
    <source>
        <dbReference type="Google" id="ProtNLM"/>
    </source>
</evidence>
<accession>A0AAU7CJK1</accession>
<reference evidence="1" key="1">
    <citation type="submission" date="2024-05" db="EMBL/GenBank/DDBJ databases">
        <title>Planctomycetes of the genus Singulisphaera possess chitinolytic capabilities.</title>
        <authorList>
            <person name="Ivanova A."/>
        </authorList>
    </citation>
    <scope>NUCLEOTIDE SEQUENCE</scope>
    <source>
        <strain evidence="1">Ch08T</strain>
    </source>
</reference>
<evidence type="ECO:0000313" key="1">
    <source>
        <dbReference type="EMBL" id="XBH05188.1"/>
    </source>
</evidence>
<dbReference type="EMBL" id="CP155447">
    <property type="protein sequence ID" value="XBH05188.1"/>
    <property type="molecule type" value="Genomic_DNA"/>
</dbReference>
<name>A0AAU7CJK1_9BACT</name>
<organism evidence="1">
    <name type="scientific">Singulisphaera sp. Ch08</name>
    <dbReference type="NCBI Taxonomy" id="3120278"/>
    <lineage>
        <taxon>Bacteria</taxon>
        <taxon>Pseudomonadati</taxon>
        <taxon>Planctomycetota</taxon>
        <taxon>Planctomycetia</taxon>
        <taxon>Isosphaerales</taxon>
        <taxon>Isosphaeraceae</taxon>
        <taxon>Singulisphaera</taxon>
    </lineage>
</organism>
<proteinExistence type="predicted"/>